<gene>
    <name evidence="2" type="ORF">I4Q42_14930</name>
</gene>
<dbReference type="PANTHER" id="PTHR43300:SF7">
    <property type="entry name" value="UDP-N-ACETYLBACILLOSAMINE N-ACETYLTRANSFERASE"/>
    <property type="match status" value="1"/>
</dbReference>
<evidence type="ECO:0000313" key="3">
    <source>
        <dbReference type="Proteomes" id="UP000639859"/>
    </source>
</evidence>
<dbReference type="Gene3D" id="2.160.10.10">
    <property type="entry name" value="Hexapeptide repeat proteins"/>
    <property type="match status" value="1"/>
</dbReference>
<organism evidence="2 3">
    <name type="scientific">Caulobacter hibisci</name>
    <dbReference type="NCBI Taxonomy" id="2035993"/>
    <lineage>
        <taxon>Bacteria</taxon>
        <taxon>Pseudomonadati</taxon>
        <taxon>Pseudomonadota</taxon>
        <taxon>Alphaproteobacteria</taxon>
        <taxon>Caulobacterales</taxon>
        <taxon>Caulobacteraceae</taxon>
        <taxon>Caulobacter</taxon>
    </lineage>
</organism>
<dbReference type="Pfam" id="PF00132">
    <property type="entry name" value="Hexapep"/>
    <property type="match status" value="1"/>
</dbReference>
<keyword evidence="3" id="KW-1185">Reference proteome</keyword>
<dbReference type="InterPro" id="IPR050179">
    <property type="entry name" value="Trans_hexapeptide_repeat"/>
</dbReference>
<dbReference type="InterPro" id="IPR020019">
    <property type="entry name" value="AcTrfase_PglD-like"/>
</dbReference>
<accession>A0ABS0SZT6</accession>
<dbReference type="CDD" id="cd03360">
    <property type="entry name" value="LbH_AT_putative"/>
    <property type="match status" value="1"/>
</dbReference>
<dbReference type="NCBIfam" id="TIGR03570">
    <property type="entry name" value="NeuD_NnaD"/>
    <property type="match status" value="1"/>
</dbReference>
<comment type="caution">
    <text evidence="2">The sequence shown here is derived from an EMBL/GenBank/DDBJ whole genome shotgun (WGS) entry which is preliminary data.</text>
</comment>
<dbReference type="InterPro" id="IPR001451">
    <property type="entry name" value="Hexapep"/>
</dbReference>
<dbReference type="Proteomes" id="UP000639859">
    <property type="component" value="Unassembled WGS sequence"/>
</dbReference>
<dbReference type="PANTHER" id="PTHR43300">
    <property type="entry name" value="ACETYLTRANSFERASE"/>
    <property type="match status" value="1"/>
</dbReference>
<dbReference type="EMBL" id="JADWOX010000010">
    <property type="protein sequence ID" value="MBI1684966.1"/>
    <property type="molecule type" value="Genomic_DNA"/>
</dbReference>
<dbReference type="RefSeq" id="WP_198576881.1">
    <property type="nucleotide sequence ID" value="NZ_JADWOX010000010.1"/>
</dbReference>
<name>A0ABS0SZT6_9CAUL</name>
<proteinExistence type="inferred from homology"/>
<evidence type="ECO:0000256" key="1">
    <source>
        <dbReference type="ARBA" id="ARBA00007274"/>
    </source>
</evidence>
<dbReference type="InterPro" id="IPR011004">
    <property type="entry name" value="Trimer_LpxA-like_sf"/>
</dbReference>
<protein>
    <submittedName>
        <fullName evidence="2">NeuD/PglB/VioB family sugar acetyltransferase</fullName>
    </submittedName>
</protein>
<dbReference type="SUPFAM" id="SSF51161">
    <property type="entry name" value="Trimeric LpxA-like enzymes"/>
    <property type="match status" value="1"/>
</dbReference>
<comment type="similarity">
    <text evidence="1">Belongs to the transferase hexapeptide repeat family.</text>
</comment>
<reference evidence="2 3" key="1">
    <citation type="submission" date="2020-11" db="EMBL/GenBank/DDBJ databases">
        <title>genome sequence of strain KACC 18849.</title>
        <authorList>
            <person name="Gao J."/>
            <person name="Zhang X."/>
        </authorList>
    </citation>
    <scope>NUCLEOTIDE SEQUENCE [LARGE SCALE GENOMIC DNA]</scope>
    <source>
        <strain evidence="2 3">KACC 18849</strain>
    </source>
</reference>
<sequence>MDYVMVGGGALAREIIDWFGPQFARTGDRFVGYLDDGDAPMARFGRDLPQLGPIAGYTPAVGVQLVMGIGTPAGKAAVAQALRAAGGTFATLVHDLAFVTASARLGEGVLVGPFVNVSSDSKVGDLVTVNGHSGVGHDVELGDYSTLSCHVDLTGRVKVGEGVFFGSGARVLPGVSIGAKGVIGAGAVIVRDTAPGATYFAAPARKL</sequence>
<evidence type="ECO:0000313" key="2">
    <source>
        <dbReference type="EMBL" id="MBI1684966.1"/>
    </source>
</evidence>